<evidence type="ECO:0000256" key="1">
    <source>
        <dbReference type="ARBA" id="ARBA00009437"/>
    </source>
</evidence>
<dbReference type="SUPFAM" id="SSF53850">
    <property type="entry name" value="Periplasmic binding protein-like II"/>
    <property type="match status" value="1"/>
</dbReference>
<dbReference type="RefSeq" id="WP_045287754.1">
    <property type="nucleotide sequence ID" value="NZ_JAWFII010000002.1"/>
</dbReference>
<evidence type="ECO:0000313" key="5">
    <source>
        <dbReference type="EMBL" id="EML1470371.1"/>
    </source>
</evidence>
<dbReference type="GO" id="GO:0006351">
    <property type="term" value="P:DNA-templated transcription"/>
    <property type="evidence" value="ECO:0007669"/>
    <property type="project" value="TreeGrafter"/>
</dbReference>
<dbReference type="InterPro" id="IPR036390">
    <property type="entry name" value="WH_DNA-bd_sf"/>
</dbReference>
<comment type="caution">
    <text evidence="5">The sequence shown here is derived from an EMBL/GenBank/DDBJ whole genome shotgun (WGS) entry which is preliminary data.</text>
</comment>
<dbReference type="InterPro" id="IPR036388">
    <property type="entry name" value="WH-like_DNA-bd_sf"/>
</dbReference>
<dbReference type="AlphaFoldDB" id="A0AAI9GKA6"/>
<keyword evidence="2" id="KW-0805">Transcription regulation</keyword>
<dbReference type="PANTHER" id="PTHR30537">
    <property type="entry name" value="HTH-TYPE TRANSCRIPTIONAL REGULATOR"/>
    <property type="match status" value="1"/>
</dbReference>
<dbReference type="Gene3D" id="1.10.10.10">
    <property type="entry name" value="Winged helix-like DNA-binding domain superfamily/Winged helix DNA-binding domain"/>
    <property type="match status" value="1"/>
</dbReference>
<dbReference type="PROSITE" id="PS50931">
    <property type="entry name" value="HTH_LYSR"/>
    <property type="match status" value="1"/>
</dbReference>
<gene>
    <name evidence="5" type="primary">gcvA</name>
    <name evidence="5" type="ORF">QEG54_001060</name>
</gene>
<organism evidence="5">
    <name type="scientific">Pluralibacter gergoviae</name>
    <name type="common">Enterobacter gergoviae</name>
    <dbReference type="NCBI Taxonomy" id="61647"/>
    <lineage>
        <taxon>Bacteria</taxon>
        <taxon>Pseudomonadati</taxon>
        <taxon>Pseudomonadota</taxon>
        <taxon>Gammaproteobacteria</taxon>
        <taxon>Enterobacterales</taxon>
        <taxon>Enterobacteriaceae</taxon>
        <taxon>Pluralibacter</taxon>
    </lineage>
</organism>
<dbReference type="InterPro" id="IPR005119">
    <property type="entry name" value="LysR_subst-bd"/>
</dbReference>
<keyword evidence="3" id="KW-0238">DNA-binding</keyword>
<dbReference type="PANTHER" id="PTHR30537:SF26">
    <property type="entry name" value="GLYCINE CLEAVAGE SYSTEM TRANSCRIPTIONAL ACTIVATOR"/>
    <property type="match status" value="1"/>
</dbReference>
<accession>A0AAI9GKA6</accession>
<keyword evidence="4" id="KW-0804">Transcription</keyword>
<dbReference type="CDD" id="cd08432">
    <property type="entry name" value="PBP2_GcdR_TrpI_HvrB_AmpR_like"/>
    <property type="match status" value="1"/>
</dbReference>
<dbReference type="EMBL" id="ABLOKC030000004">
    <property type="protein sequence ID" value="EML1470371.1"/>
    <property type="molecule type" value="Genomic_DNA"/>
</dbReference>
<reference evidence="5" key="1">
    <citation type="submission" date="2024-02" db="EMBL/GenBank/DDBJ databases">
        <authorList>
            <consortium name="Clinical and Environmental Microbiology Branch: Whole genome sequencing antimicrobial resistance pathogens in the healthcare setting"/>
        </authorList>
    </citation>
    <scope>NUCLEOTIDE SEQUENCE</scope>
    <source>
        <strain evidence="5">2021DK-00143</strain>
    </source>
</reference>
<dbReference type="NCBIfam" id="NF008352">
    <property type="entry name" value="PRK11139.1"/>
    <property type="match status" value="1"/>
</dbReference>
<evidence type="ECO:0000256" key="4">
    <source>
        <dbReference type="ARBA" id="ARBA00023163"/>
    </source>
</evidence>
<comment type="similarity">
    <text evidence="1">Belongs to the LysR transcriptional regulatory family.</text>
</comment>
<dbReference type="Pfam" id="PF03466">
    <property type="entry name" value="LysR_substrate"/>
    <property type="match status" value="1"/>
</dbReference>
<dbReference type="InterPro" id="IPR000847">
    <property type="entry name" value="LysR_HTH_N"/>
</dbReference>
<dbReference type="GO" id="GO:0003700">
    <property type="term" value="F:DNA-binding transcription factor activity"/>
    <property type="evidence" value="ECO:0007669"/>
    <property type="project" value="InterPro"/>
</dbReference>
<dbReference type="GO" id="GO:0043565">
    <property type="term" value="F:sequence-specific DNA binding"/>
    <property type="evidence" value="ECO:0007669"/>
    <property type="project" value="TreeGrafter"/>
</dbReference>
<proteinExistence type="inferred from homology"/>
<protein>
    <submittedName>
        <fullName evidence="5">Transcriptional regulator GcvA</fullName>
    </submittedName>
</protein>
<evidence type="ECO:0000256" key="3">
    <source>
        <dbReference type="ARBA" id="ARBA00023125"/>
    </source>
</evidence>
<name>A0AAI9GKA6_PLUGE</name>
<sequence>MKMPPLHALMCCEAAARHMSIKLAAEELCVTASAVSQQIAKFEALINVRLFIRAPRGLALTDEGRQYLAAIRPAFAQIEAATQHLLSRGRSNTVALSCTRGFAVQWLLPGLAEFEQANPGVEVQIATTNRRVDLLAEGYDFAIRHGGGSYPGLEAERLVDDDLCPLCSPQLLAPRRALNSPVELSDYPLLHDEHRGDWALWFSALGFAGVNTGRGAVFIDSNGVLEAAIAGQGIALVRRSLARDALRQGLLVPALAQSVASPIAYYLVYAPSAMLQPVNRRFRDWITSRAAEAAERW</sequence>
<dbReference type="InterPro" id="IPR058163">
    <property type="entry name" value="LysR-type_TF_proteobact-type"/>
</dbReference>
<dbReference type="SUPFAM" id="SSF46785">
    <property type="entry name" value="Winged helix' DNA-binding domain"/>
    <property type="match status" value="1"/>
</dbReference>
<evidence type="ECO:0000256" key="2">
    <source>
        <dbReference type="ARBA" id="ARBA00023015"/>
    </source>
</evidence>
<dbReference type="Gene3D" id="3.40.190.10">
    <property type="entry name" value="Periplasmic binding protein-like II"/>
    <property type="match status" value="2"/>
</dbReference>
<dbReference type="Pfam" id="PF00126">
    <property type="entry name" value="HTH_1"/>
    <property type="match status" value="1"/>
</dbReference>